<evidence type="ECO:0000313" key="1">
    <source>
        <dbReference type="EMBL" id="MCC6070542.1"/>
    </source>
</evidence>
<dbReference type="RefSeq" id="WP_229431459.1">
    <property type="nucleotide sequence ID" value="NZ_JAJHPV010000009.1"/>
</dbReference>
<proteinExistence type="predicted"/>
<organism evidence="1 2">
    <name type="scientific">Massilia agrisoli</name>
    <dbReference type="NCBI Taxonomy" id="2892444"/>
    <lineage>
        <taxon>Bacteria</taxon>
        <taxon>Pseudomonadati</taxon>
        <taxon>Pseudomonadota</taxon>
        <taxon>Betaproteobacteria</taxon>
        <taxon>Burkholderiales</taxon>
        <taxon>Oxalobacteraceae</taxon>
        <taxon>Telluria group</taxon>
        <taxon>Massilia</taxon>
    </lineage>
</organism>
<evidence type="ECO:0000313" key="2">
    <source>
        <dbReference type="Proteomes" id="UP001198701"/>
    </source>
</evidence>
<gene>
    <name evidence="1" type="ORF">LMJ30_06155</name>
</gene>
<reference evidence="1 2" key="1">
    <citation type="submission" date="2021-11" db="EMBL/GenBank/DDBJ databases">
        <authorList>
            <person name="Huq M.A."/>
        </authorList>
    </citation>
    <scope>NUCLEOTIDE SEQUENCE [LARGE SCALE GENOMIC DNA]</scope>
    <source>
        <strain evidence="1 2">MAHUQ-52</strain>
    </source>
</reference>
<protein>
    <submittedName>
        <fullName evidence="1">Uncharacterized protein</fullName>
    </submittedName>
</protein>
<comment type="caution">
    <text evidence="1">The sequence shown here is derived from an EMBL/GenBank/DDBJ whole genome shotgun (WGS) entry which is preliminary data.</text>
</comment>
<sequence>MLVPFVIDADSLAPDPAWTPTQQRSCYNNLLDVWQRTGLLVHDGDSLPASRLHQAVPTIPPNIRPRWQEVLERAPLLTAPEWNGNVAAETLSDFSGVAQLALVDDTCAEVGFGFNDDCDQALQPGDGIDVSICRLLAVGQAHAFQAATALAGTHIEAGDNFQVTWDARFSALAKAPIKLISVVDRYAIGQHITHTQNQLSGLERFLRLLDTDATGQRYVTIYSAWTADLSGANRKSIDDIEAELRLVFGRLPHKNIKRIKVFMVPNTGFRDDAHDRFIRFSDYVWDIGLGLEVLDGAYSAKRSSAGFRSGTAVSGYKGVEQDLAGNAETKSREIR</sequence>
<dbReference type="Proteomes" id="UP001198701">
    <property type="component" value="Unassembled WGS sequence"/>
</dbReference>
<dbReference type="EMBL" id="JAJHPV010000009">
    <property type="protein sequence ID" value="MCC6070542.1"/>
    <property type="molecule type" value="Genomic_DNA"/>
</dbReference>
<name>A0ABS8IRU3_9BURK</name>
<keyword evidence="2" id="KW-1185">Reference proteome</keyword>
<accession>A0ABS8IRU3</accession>